<name>A0A1G6ZF92_9SPHI</name>
<proteinExistence type="predicted"/>
<evidence type="ECO:0000259" key="3">
    <source>
        <dbReference type="Pfam" id="PF03629"/>
    </source>
</evidence>
<dbReference type="Proteomes" id="UP000199455">
    <property type="component" value="Unassembled WGS sequence"/>
</dbReference>
<feature type="chain" id="PRO_5011637641" evidence="2">
    <location>
        <begin position="21"/>
        <end position="467"/>
    </location>
</feature>
<keyword evidence="2" id="KW-0732">Signal</keyword>
<feature type="signal peptide" evidence="2">
    <location>
        <begin position="1"/>
        <end position="20"/>
    </location>
</feature>
<dbReference type="EMBL" id="FMZH01000010">
    <property type="protein sequence ID" value="SDE01230.1"/>
    <property type="molecule type" value="Genomic_DNA"/>
</dbReference>
<dbReference type="GO" id="GO:0005975">
    <property type="term" value="P:carbohydrate metabolic process"/>
    <property type="evidence" value="ECO:0007669"/>
    <property type="project" value="TreeGrafter"/>
</dbReference>
<evidence type="ECO:0000256" key="1">
    <source>
        <dbReference type="ARBA" id="ARBA00022801"/>
    </source>
</evidence>
<protein>
    <submittedName>
        <fullName evidence="4">Sialate O-acetylesterase</fullName>
    </submittedName>
</protein>
<dbReference type="InterPro" id="IPR039329">
    <property type="entry name" value="SIAE"/>
</dbReference>
<dbReference type="Gene3D" id="3.40.50.1110">
    <property type="entry name" value="SGNH hydrolase"/>
    <property type="match status" value="1"/>
</dbReference>
<dbReference type="GO" id="GO:0001681">
    <property type="term" value="F:sialate O-acetylesterase activity"/>
    <property type="evidence" value="ECO:0007669"/>
    <property type="project" value="InterPro"/>
</dbReference>
<evidence type="ECO:0000256" key="2">
    <source>
        <dbReference type="SAM" id="SignalP"/>
    </source>
</evidence>
<dbReference type="InterPro" id="IPR036514">
    <property type="entry name" value="SGNH_hydro_sf"/>
</dbReference>
<accession>A0A1G6ZF92</accession>
<dbReference type="InterPro" id="IPR005181">
    <property type="entry name" value="SASA"/>
</dbReference>
<dbReference type="PANTHER" id="PTHR22901">
    <property type="entry name" value="SIALATE O-ACETYLESTERASE"/>
    <property type="match status" value="1"/>
</dbReference>
<reference evidence="5" key="1">
    <citation type="submission" date="2016-10" db="EMBL/GenBank/DDBJ databases">
        <authorList>
            <person name="Varghese N."/>
            <person name="Submissions S."/>
        </authorList>
    </citation>
    <scope>NUCLEOTIDE SEQUENCE [LARGE SCALE GENOMIC DNA]</scope>
    <source>
        <strain evidence="5">DSM 18609</strain>
    </source>
</reference>
<evidence type="ECO:0000313" key="5">
    <source>
        <dbReference type="Proteomes" id="UP000199455"/>
    </source>
</evidence>
<dbReference type="AlphaFoldDB" id="A0A1G6ZF92"/>
<feature type="domain" description="Sialate O-acetylesterase" evidence="3">
    <location>
        <begin position="105"/>
        <end position="347"/>
    </location>
</feature>
<dbReference type="Pfam" id="PF03629">
    <property type="entry name" value="SASA"/>
    <property type="match status" value="1"/>
</dbReference>
<dbReference type="PANTHER" id="PTHR22901:SF0">
    <property type="entry name" value="SIALATE O-ACETYLESTERASE"/>
    <property type="match status" value="1"/>
</dbReference>
<dbReference type="STRING" id="390242.SAMN04488024_11085"/>
<sequence length="467" mass="51809">MKLLKSILFVWLAWAFSARAEVKLPALFADGMVLQQKTAAKIWGFSSGKKSIRIKTSWDNKTYKVKPQVNGEWQALLATPGAGGPYSIDIEQENKIVLNNVLIGEVWVCSGQSNMDMPMKGYGGSPIVGSMDILLDAPNPNLRLFHLEKIFSTTPKNDVKGTWAEADAGSASSFSAVGYQFASFLQKHLGVPVGIIQTTWGGSPIEAWTDKTVIENLLGDRLATDKAITKAHYQIPGNLYNGMVKPLVGYNIAGVIWYQGEQNRHNNQDYLALQMAMVKLWRKEWGIGEWPFYGVQLAPMYYGKESGLSVPLLREAQLKLTDTLVNSGMAISIDAGEEHNIHPANKTIVAKRLAYLALAKTYHKQGIAFSGPRYQSMQIKHDTVVVKFSETPLGMTSYGKKLTQFEVAGRDKVFHQALARIKDDKVIIISAEVSQPVAVRYAFKDWCVGELYNVEGLPASPFRTDNW</sequence>
<evidence type="ECO:0000313" key="4">
    <source>
        <dbReference type="EMBL" id="SDE01230.1"/>
    </source>
</evidence>
<gene>
    <name evidence="4" type="ORF">SAMN04488024_11085</name>
</gene>
<keyword evidence="1" id="KW-0378">Hydrolase</keyword>
<dbReference type="RefSeq" id="WP_090771536.1">
    <property type="nucleotide sequence ID" value="NZ_FMZH01000010.1"/>
</dbReference>
<keyword evidence="5" id="KW-1185">Reference proteome</keyword>
<organism evidence="4 5">
    <name type="scientific">Pedobacter soli</name>
    <dbReference type="NCBI Taxonomy" id="390242"/>
    <lineage>
        <taxon>Bacteria</taxon>
        <taxon>Pseudomonadati</taxon>
        <taxon>Bacteroidota</taxon>
        <taxon>Sphingobacteriia</taxon>
        <taxon>Sphingobacteriales</taxon>
        <taxon>Sphingobacteriaceae</taxon>
        <taxon>Pedobacter</taxon>
    </lineage>
</organism>
<dbReference type="SUPFAM" id="SSF52266">
    <property type="entry name" value="SGNH hydrolase"/>
    <property type="match status" value="1"/>
</dbReference>